<protein>
    <submittedName>
        <fullName evidence="1">Uncharacterized protein</fullName>
    </submittedName>
</protein>
<dbReference type="Gene3D" id="2.130.10.10">
    <property type="entry name" value="YVTN repeat-like/Quinoprotein amine dehydrogenase"/>
    <property type="match status" value="1"/>
</dbReference>
<evidence type="ECO:0000313" key="2">
    <source>
        <dbReference type="Proteomes" id="UP000054498"/>
    </source>
</evidence>
<dbReference type="GeneID" id="25738553"/>
<evidence type="ECO:0000313" key="1">
    <source>
        <dbReference type="EMBL" id="KIZ02281.1"/>
    </source>
</evidence>
<dbReference type="OrthoDB" id="6262491at2759"/>
<accession>A0A0D2N9C9</accession>
<dbReference type="EMBL" id="KK101083">
    <property type="protein sequence ID" value="KIZ02281.1"/>
    <property type="molecule type" value="Genomic_DNA"/>
</dbReference>
<dbReference type="KEGG" id="mng:MNEG_5676"/>
<dbReference type="SUPFAM" id="SSF50978">
    <property type="entry name" value="WD40 repeat-like"/>
    <property type="match status" value="1"/>
</dbReference>
<gene>
    <name evidence="1" type="ORF">MNEG_5676</name>
</gene>
<dbReference type="Proteomes" id="UP000054498">
    <property type="component" value="Unassembled WGS sequence"/>
</dbReference>
<dbReference type="STRING" id="145388.A0A0D2N9C9"/>
<organism evidence="1 2">
    <name type="scientific">Monoraphidium neglectum</name>
    <dbReference type="NCBI Taxonomy" id="145388"/>
    <lineage>
        <taxon>Eukaryota</taxon>
        <taxon>Viridiplantae</taxon>
        <taxon>Chlorophyta</taxon>
        <taxon>core chlorophytes</taxon>
        <taxon>Chlorophyceae</taxon>
        <taxon>CS clade</taxon>
        <taxon>Sphaeropleales</taxon>
        <taxon>Selenastraceae</taxon>
        <taxon>Monoraphidium</taxon>
    </lineage>
</organism>
<proteinExistence type="predicted"/>
<reference evidence="1 2" key="1">
    <citation type="journal article" date="2013" name="BMC Genomics">
        <title>Reconstruction of the lipid metabolism for the microalga Monoraphidium neglectum from its genome sequence reveals characteristics suitable for biofuel production.</title>
        <authorList>
            <person name="Bogen C."/>
            <person name="Al-Dilaimi A."/>
            <person name="Albersmeier A."/>
            <person name="Wichmann J."/>
            <person name="Grundmann M."/>
            <person name="Rupp O."/>
            <person name="Lauersen K.J."/>
            <person name="Blifernez-Klassen O."/>
            <person name="Kalinowski J."/>
            <person name="Goesmann A."/>
            <person name="Mussgnug J.H."/>
            <person name="Kruse O."/>
        </authorList>
    </citation>
    <scope>NUCLEOTIDE SEQUENCE [LARGE SCALE GENOMIC DNA]</scope>
    <source>
        <strain evidence="1 2">SAG 48.87</strain>
    </source>
</reference>
<dbReference type="RefSeq" id="XP_013901300.1">
    <property type="nucleotide sequence ID" value="XM_014045846.1"/>
</dbReference>
<keyword evidence="2" id="KW-1185">Reference proteome</keyword>
<dbReference type="AlphaFoldDB" id="A0A0D2N9C9"/>
<dbReference type="InterPro" id="IPR036322">
    <property type="entry name" value="WD40_repeat_dom_sf"/>
</dbReference>
<dbReference type="InterPro" id="IPR015943">
    <property type="entry name" value="WD40/YVTN_repeat-like_dom_sf"/>
</dbReference>
<name>A0A0D2N9C9_9CHLO</name>
<sequence>MRTSSDDNEQQPGFVPAHKQQHLGRVKFVCCAGRGTFVSLTSSALKTWTTIQQGAETAAPIELAHLQLPRDFVTAVAPCGNLLLGSCLDGSLRVWSLDRLAQRSICPLELCKGVATQLLYNPRTDDVIMASSSGVRALASDPDTDGYAKASGVVPAAERPLLTAAGQAVPWGYGRYERARQRLEFCLPRPAAEPGVAGRERERGPRPVGRGGTVKLQLHTKEQLLLVLDQADLHGFDASSGAHRFSWRGLAPQPLVDCALCLQGGLLFTATAAPHATVSSGRRTP</sequence>